<evidence type="ECO:0000256" key="2">
    <source>
        <dbReference type="SAM" id="MobiDB-lite"/>
    </source>
</evidence>
<protein>
    <submittedName>
        <fullName evidence="5">Uncharacterized protein</fullName>
    </submittedName>
</protein>
<keyword evidence="3" id="KW-0812">Transmembrane</keyword>
<sequence length="716" mass="80554">MHPLTYRLVFTGLFCLVSAVYGSENVTIEEVPVEALVNLTGNNELWTVLLKDCKKPTLICVQNNIFKYLKTTLDETEDLQFNNFLKFSKNKLNYASAERAFDTNSTDEEADDDESPIEAMARTLKDNTAKFFMTHDLEVALPDGLLPNSVLKIAPQGFGNNAAQVHLEIVSKDLDAARALQEGGRTFKRIRKFINERIIYALLALLLVIKLLAFKFLFLLPLIVGAATAKKLLLKILLFVFPFLHHVFKFCAYYPIQAKYHHHKHLISHIHQVAPHHDFHDQHESYGPPAEEHHGPDTHFTEFDDDVSVLPDDGSGFPHGLISHRKDPNQINDLSPYGSVHPTRRKPGRPLTSTEIERIIAKAEKEAIIKARLEKERLRIRDENLKLQDQLNQAIKLQEKLKQQAVYLNKKLPPTKIGSSVSYNRLAGGAGGAGGLHPPPLQGSPFDVSSANSDGPGLELPAGYIPQHTVPQRPVQSVSQPQQNVFDQKYQTIHQNHFEQQYQNSLQTKLDQQYQPTQLSAQKQPSQQPGPVYKPQAQNQQPTVVQIQKSVEYDPRIGSFENSKEVQSVGAGAQNFNVQKAAQNVDKTRKVEKPSSTTPKTTLEQAIYQAAAITFDPFYSPILQKIDKILQGLGFNEEPCKERLICSMYKNPTTFSPHSNLLSAELSRDSSELQKPTSTNSVVVRFYKYVQAARDGQDQRDCLRLYPSCTINTEVS</sequence>
<keyword evidence="3" id="KW-0472">Membrane</keyword>
<keyword evidence="4" id="KW-0732">Signal</keyword>
<dbReference type="Pfam" id="PF07898">
    <property type="entry name" value="DUF1676"/>
    <property type="match status" value="1"/>
</dbReference>
<dbReference type="KEGG" id="dpa:109535212"/>
<reference evidence="6" key="1">
    <citation type="journal article" date="2013" name="Genome Biol.">
        <title>Draft genome of the mountain pine beetle, Dendroctonus ponderosae Hopkins, a major forest pest.</title>
        <authorList>
            <person name="Keeling C.I."/>
            <person name="Yuen M.M."/>
            <person name="Liao N.Y."/>
            <person name="Docking T.R."/>
            <person name="Chan S.K."/>
            <person name="Taylor G.A."/>
            <person name="Palmquist D.L."/>
            <person name="Jackman S.D."/>
            <person name="Nguyen A."/>
            <person name="Li M."/>
            <person name="Henderson H."/>
            <person name="Janes J.K."/>
            <person name="Zhao Y."/>
            <person name="Pandoh P."/>
            <person name="Moore R."/>
            <person name="Sperling F.A."/>
            <person name="Huber D.P."/>
            <person name="Birol I."/>
            <person name="Jones S.J."/>
            <person name="Bohlmann J."/>
        </authorList>
    </citation>
    <scope>NUCLEOTIDE SEQUENCE</scope>
</reference>
<feature type="chain" id="PRO_5043389390" evidence="4">
    <location>
        <begin position="23"/>
        <end position="716"/>
    </location>
</feature>
<evidence type="ECO:0000256" key="1">
    <source>
        <dbReference type="SAM" id="Coils"/>
    </source>
</evidence>
<dbReference type="CTD" id="40774"/>
<feature type="compositionally biased region" description="Polar residues" evidence="2">
    <location>
        <begin position="512"/>
        <end position="529"/>
    </location>
</feature>
<dbReference type="EnsemblMetazoa" id="XM_019901088.1">
    <property type="protein sequence ID" value="XP_019756647.1"/>
    <property type="gene ID" value="LOC109535212"/>
</dbReference>
<reference evidence="5" key="2">
    <citation type="submission" date="2024-08" db="UniProtKB">
        <authorList>
            <consortium name="EnsemblMetazoa"/>
        </authorList>
    </citation>
    <scope>IDENTIFICATION</scope>
</reference>
<dbReference type="Proteomes" id="UP000019118">
    <property type="component" value="Unassembled WGS sequence"/>
</dbReference>
<keyword evidence="3" id="KW-1133">Transmembrane helix</keyword>
<evidence type="ECO:0000313" key="5">
    <source>
        <dbReference type="EnsemblMetazoa" id="XP_019756647.1"/>
    </source>
</evidence>
<feature type="region of interest" description="Disordered" evidence="2">
    <location>
        <begin position="431"/>
        <end position="465"/>
    </location>
</feature>
<dbReference type="InterPro" id="IPR012464">
    <property type="entry name" value="DUF1676"/>
</dbReference>
<feature type="signal peptide" evidence="4">
    <location>
        <begin position="1"/>
        <end position="22"/>
    </location>
</feature>
<dbReference type="AlphaFoldDB" id="A0AAR5P715"/>
<proteinExistence type="predicted"/>
<evidence type="ECO:0000256" key="4">
    <source>
        <dbReference type="SAM" id="SignalP"/>
    </source>
</evidence>
<dbReference type="PANTHER" id="PTHR21879:SF4">
    <property type="entry name" value="OSIRIS 17, ISOFORM C"/>
    <property type="match status" value="1"/>
</dbReference>
<feature type="region of interest" description="Disordered" evidence="2">
    <location>
        <begin position="322"/>
        <end position="350"/>
    </location>
</feature>
<keyword evidence="6" id="KW-1185">Reference proteome</keyword>
<name>A0AAR5P715_DENPD</name>
<evidence type="ECO:0000313" key="6">
    <source>
        <dbReference type="Proteomes" id="UP000019118"/>
    </source>
</evidence>
<feature type="transmembrane region" description="Helical" evidence="3">
    <location>
        <begin position="198"/>
        <end position="220"/>
    </location>
</feature>
<dbReference type="RefSeq" id="XP_019756647.1">
    <property type="nucleotide sequence ID" value="XM_019901088.2"/>
</dbReference>
<organism evidence="5 6">
    <name type="scientific">Dendroctonus ponderosae</name>
    <name type="common">Mountain pine beetle</name>
    <dbReference type="NCBI Taxonomy" id="77166"/>
    <lineage>
        <taxon>Eukaryota</taxon>
        <taxon>Metazoa</taxon>
        <taxon>Ecdysozoa</taxon>
        <taxon>Arthropoda</taxon>
        <taxon>Hexapoda</taxon>
        <taxon>Insecta</taxon>
        <taxon>Pterygota</taxon>
        <taxon>Neoptera</taxon>
        <taxon>Endopterygota</taxon>
        <taxon>Coleoptera</taxon>
        <taxon>Polyphaga</taxon>
        <taxon>Cucujiformia</taxon>
        <taxon>Curculionidae</taxon>
        <taxon>Scolytinae</taxon>
        <taxon>Dendroctonus</taxon>
    </lineage>
</organism>
<keyword evidence="1" id="KW-0175">Coiled coil</keyword>
<accession>A0AAR5P715</accession>
<dbReference type="GO" id="GO:0016020">
    <property type="term" value="C:membrane"/>
    <property type="evidence" value="ECO:0007669"/>
    <property type="project" value="TreeGrafter"/>
</dbReference>
<dbReference type="GeneID" id="109535212"/>
<feature type="transmembrane region" description="Helical" evidence="3">
    <location>
        <begin position="232"/>
        <end position="256"/>
    </location>
</feature>
<dbReference type="PANTHER" id="PTHR21879">
    <property type="entry name" value="FI03362P-RELATED-RELATED"/>
    <property type="match status" value="1"/>
</dbReference>
<dbReference type="Pfam" id="PF07841">
    <property type="entry name" value="DM4_12"/>
    <property type="match status" value="1"/>
</dbReference>
<feature type="region of interest" description="Disordered" evidence="2">
    <location>
        <begin position="512"/>
        <end position="543"/>
    </location>
</feature>
<feature type="coiled-coil region" evidence="1">
    <location>
        <begin position="361"/>
        <end position="404"/>
    </location>
</feature>
<dbReference type="InterPro" id="IPR006631">
    <property type="entry name" value="DM4_12"/>
</dbReference>
<evidence type="ECO:0000256" key="3">
    <source>
        <dbReference type="SAM" id="Phobius"/>
    </source>
</evidence>